<evidence type="ECO:0000256" key="1">
    <source>
        <dbReference type="SAM" id="MobiDB-lite"/>
    </source>
</evidence>
<dbReference type="Proteomes" id="UP001234178">
    <property type="component" value="Unassembled WGS sequence"/>
</dbReference>
<evidence type="ECO:0000313" key="3">
    <source>
        <dbReference type="Proteomes" id="UP001234178"/>
    </source>
</evidence>
<dbReference type="EMBL" id="JAOYFB010000043">
    <property type="protein sequence ID" value="KAK4045419.1"/>
    <property type="molecule type" value="Genomic_DNA"/>
</dbReference>
<keyword evidence="3" id="KW-1185">Reference proteome</keyword>
<protein>
    <submittedName>
        <fullName evidence="2">Uncharacterized protein</fullName>
    </submittedName>
</protein>
<proteinExistence type="predicted"/>
<gene>
    <name evidence="2" type="ORF">OUZ56_033026</name>
</gene>
<reference evidence="2 3" key="1">
    <citation type="journal article" date="2023" name="Nucleic Acids Res.">
        <title>The hologenome of Daphnia magna reveals possible DNA methylation and microbiome-mediated evolution of the host genome.</title>
        <authorList>
            <person name="Chaturvedi A."/>
            <person name="Li X."/>
            <person name="Dhandapani V."/>
            <person name="Marshall H."/>
            <person name="Kissane S."/>
            <person name="Cuenca-Cambronero M."/>
            <person name="Asole G."/>
            <person name="Calvet F."/>
            <person name="Ruiz-Romero M."/>
            <person name="Marangio P."/>
            <person name="Guigo R."/>
            <person name="Rago D."/>
            <person name="Mirbahai L."/>
            <person name="Eastwood N."/>
            <person name="Colbourne J.K."/>
            <person name="Zhou J."/>
            <person name="Mallon E."/>
            <person name="Orsini L."/>
        </authorList>
    </citation>
    <scope>NUCLEOTIDE SEQUENCE [LARGE SCALE GENOMIC DNA]</scope>
    <source>
        <strain evidence="2">LRV0_1</strain>
    </source>
</reference>
<sequence length="281" mass="31393">MAQNPAESAASIKKKLKESREKEEECVRNLKENQLQLVQARKEAVDVIYAHQRVVLRLNEEIAQGAEDLVHYRTEREKMLSGFVGELLRKIREKEVAENVHVAVPIPDAPKFVVPRHTPTIRCFLPEHLEKPGSYRCTLKMAECEDIDASGVFCPSPLRVTTPCPIARILGAVTYADLETITRSSVALGALTRGSCRKTTERRQVEVLTDDEILSIETEQREETVLIIDTENQGGADENPCVSKETVVSSTISIPEILADGGGLDVLERYQIPNHRRVSLT</sequence>
<comment type="caution">
    <text evidence="2">The sequence shown here is derived from an EMBL/GenBank/DDBJ whole genome shotgun (WGS) entry which is preliminary data.</text>
</comment>
<evidence type="ECO:0000313" key="2">
    <source>
        <dbReference type="EMBL" id="KAK4045419.1"/>
    </source>
</evidence>
<organism evidence="2 3">
    <name type="scientific">Daphnia magna</name>
    <dbReference type="NCBI Taxonomy" id="35525"/>
    <lineage>
        <taxon>Eukaryota</taxon>
        <taxon>Metazoa</taxon>
        <taxon>Ecdysozoa</taxon>
        <taxon>Arthropoda</taxon>
        <taxon>Crustacea</taxon>
        <taxon>Branchiopoda</taxon>
        <taxon>Diplostraca</taxon>
        <taxon>Cladocera</taxon>
        <taxon>Anomopoda</taxon>
        <taxon>Daphniidae</taxon>
        <taxon>Daphnia</taxon>
    </lineage>
</organism>
<feature type="region of interest" description="Disordered" evidence="1">
    <location>
        <begin position="1"/>
        <end position="21"/>
    </location>
</feature>
<accession>A0ABR0BA20</accession>
<name>A0ABR0BA20_9CRUS</name>